<sequence>MAQFNESLPITKDTQSNGVVYENADIHDKTPLLSKTKYAEYESVDTYNTVQRQGNFGIVVQILLAFSMYSNAVKLLSTKQAAGSLSAVNGIRCISMFWVILGHTYFFGLGFV</sequence>
<comment type="caution">
    <text evidence="2">The sequence shown here is derived from an EMBL/GenBank/DDBJ whole genome shotgun (WGS) entry which is preliminary data.</text>
</comment>
<dbReference type="PANTHER" id="PTHR11161">
    <property type="entry name" value="O-ACYLTRANSFERASE"/>
    <property type="match status" value="1"/>
</dbReference>
<evidence type="ECO:0000313" key="3">
    <source>
        <dbReference type="Proteomes" id="UP001195483"/>
    </source>
</evidence>
<protein>
    <submittedName>
        <fullName evidence="2">Uncharacterized protein</fullName>
    </submittedName>
</protein>
<dbReference type="Proteomes" id="UP001195483">
    <property type="component" value="Unassembled WGS sequence"/>
</dbReference>
<gene>
    <name evidence="2" type="ORF">CHS0354_031703</name>
</gene>
<reference evidence="2" key="3">
    <citation type="submission" date="2023-05" db="EMBL/GenBank/DDBJ databases">
        <authorList>
            <person name="Smith C.H."/>
        </authorList>
    </citation>
    <scope>NUCLEOTIDE SEQUENCE</scope>
    <source>
        <strain evidence="2">CHS0354</strain>
        <tissue evidence="2">Mantle</tissue>
    </source>
</reference>
<proteinExistence type="predicted"/>
<accession>A0AAE0TBD5</accession>
<feature type="non-terminal residue" evidence="2">
    <location>
        <position position="1"/>
    </location>
</feature>
<dbReference type="AlphaFoldDB" id="A0AAE0TBD5"/>
<keyword evidence="1" id="KW-0472">Membrane</keyword>
<reference evidence="2" key="2">
    <citation type="journal article" date="2021" name="Genome Biol. Evol.">
        <title>Developing a high-quality reference genome for a parasitic bivalve with doubly uniparental inheritance (Bivalvia: Unionida).</title>
        <authorList>
            <person name="Smith C.H."/>
        </authorList>
    </citation>
    <scope>NUCLEOTIDE SEQUENCE</scope>
    <source>
        <strain evidence="2">CHS0354</strain>
        <tissue evidence="2">Mantle</tissue>
    </source>
</reference>
<dbReference type="InterPro" id="IPR052728">
    <property type="entry name" value="O2_lipid_transport_reg"/>
</dbReference>
<keyword evidence="1" id="KW-1133">Transmembrane helix</keyword>
<name>A0AAE0TBD5_9BIVA</name>
<reference evidence="2" key="1">
    <citation type="journal article" date="2021" name="Genome Biol. Evol.">
        <title>A High-Quality Reference Genome for a Parasitic Bivalve with Doubly Uniparental Inheritance (Bivalvia: Unionida).</title>
        <authorList>
            <person name="Smith C.H."/>
        </authorList>
    </citation>
    <scope>NUCLEOTIDE SEQUENCE</scope>
    <source>
        <strain evidence="2">CHS0354</strain>
    </source>
</reference>
<keyword evidence="3" id="KW-1185">Reference proteome</keyword>
<feature type="transmembrane region" description="Helical" evidence="1">
    <location>
        <begin position="56"/>
        <end position="77"/>
    </location>
</feature>
<organism evidence="2 3">
    <name type="scientific">Potamilus streckersoni</name>
    <dbReference type="NCBI Taxonomy" id="2493646"/>
    <lineage>
        <taxon>Eukaryota</taxon>
        <taxon>Metazoa</taxon>
        <taxon>Spiralia</taxon>
        <taxon>Lophotrochozoa</taxon>
        <taxon>Mollusca</taxon>
        <taxon>Bivalvia</taxon>
        <taxon>Autobranchia</taxon>
        <taxon>Heteroconchia</taxon>
        <taxon>Palaeoheterodonta</taxon>
        <taxon>Unionida</taxon>
        <taxon>Unionoidea</taxon>
        <taxon>Unionidae</taxon>
        <taxon>Ambleminae</taxon>
        <taxon>Lampsilini</taxon>
        <taxon>Potamilus</taxon>
    </lineage>
</organism>
<feature type="transmembrane region" description="Helical" evidence="1">
    <location>
        <begin position="89"/>
        <end position="111"/>
    </location>
</feature>
<evidence type="ECO:0000313" key="2">
    <source>
        <dbReference type="EMBL" id="KAK3607206.1"/>
    </source>
</evidence>
<dbReference type="EMBL" id="JAEAOA010001893">
    <property type="protein sequence ID" value="KAK3607206.1"/>
    <property type="molecule type" value="Genomic_DNA"/>
</dbReference>
<evidence type="ECO:0000256" key="1">
    <source>
        <dbReference type="SAM" id="Phobius"/>
    </source>
</evidence>
<keyword evidence="1" id="KW-0812">Transmembrane</keyword>
<dbReference type="PANTHER" id="PTHR11161:SF0">
    <property type="entry name" value="O-ACYLTRANSFERASE LIKE PROTEIN"/>
    <property type="match status" value="1"/>
</dbReference>